<evidence type="ECO:0000256" key="2">
    <source>
        <dbReference type="SAM" id="SignalP"/>
    </source>
</evidence>
<dbReference type="Gene3D" id="1.25.40.10">
    <property type="entry name" value="Tetratricopeptide repeat domain"/>
    <property type="match status" value="2"/>
</dbReference>
<feature type="chain" id="PRO_5047372309" description="Tetratricopeptide repeat protein" evidence="2">
    <location>
        <begin position="23"/>
        <end position="879"/>
    </location>
</feature>
<gene>
    <name evidence="3" type="ORF">OJ996_22990</name>
</gene>
<feature type="signal peptide" evidence="2">
    <location>
        <begin position="1"/>
        <end position="22"/>
    </location>
</feature>
<dbReference type="InterPro" id="IPR019734">
    <property type="entry name" value="TPR_rpt"/>
</dbReference>
<dbReference type="EMBL" id="JAPDDR010000015">
    <property type="protein sequence ID" value="MCW1916472.1"/>
    <property type="molecule type" value="Genomic_DNA"/>
</dbReference>
<proteinExistence type="predicted"/>
<protein>
    <recommendedName>
        <fullName evidence="5">Tetratricopeptide repeat protein</fullName>
    </recommendedName>
</protein>
<dbReference type="Proteomes" id="UP001165653">
    <property type="component" value="Unassembled WGS sequence"/>
</dbReference>
<evidence type="ECO:0000313" key="3">
    <source>
        <dbReference type="EMBL" id="MCW1916472.1"/>
    </source>
</evidence>
<dbReference type="PROSITE" id="PS50005">
    <property type="entry name" value="TPR"/>
    <property type="match status" value="1"/>
</dbReference>
<keyword evidence="1" id="KW-0802">TPR repeat</keyword>
<reference evidence="3" key="1">
    <citation type="submission" date="2022-10" db="EMBL/GenBank/DDBJ databases">
        <title>Luteolibacter sp. GHJ8, whole genome shotgun sequencing project.</title>
        <authorList>
            <person name="Zhao G."/>
            <person name="Shen L."/>
        </authorList>
    </citation>
    <scope>NUCLEOTIDE SEQUENCE</scope>
    <source>
        <strain evidence="3">GHJ8</strain>
    </source>
</reference>
<evidence type="ECO:0000313" key="4">
    <source>
        <dbReference type="Proteomes" id="UP001165653"/>
    </source>
</evidence>
<comment type="caution">
    <text evidence="3">The sequence shown here is derived from an EMBL/GenBank/DDBJ whole genome shotgun (WGS) entry which is preliminary data.</text>
</comment>
<evidence type="ECO:0008006" key="5">
    <source>
        <dbReference type="Google" id="ProtNLM"/>
    </source>
</evidence>
<dbReference type="RefSeq" id="WP_264516049.1">
    <property type="nucleotide sequence ID" value="NZ_JAPDDR010000015.1"/>
</dbReference>
<feature type="repeat" description="TPR" evidence="1">
    <location>
        <begin position="829"/>
        <end position="862"/>
    </location>
</feature>
<organism evidence="3 4">
    <name type="scientific">Luteolibacter rhizosphaerae</name>
    <dbReference type="NCBI Taxonomy" id="2989719"/>
    <lineage>
        <taxon>Bacteria</taxon>
        <taxon>Pseudomonadati</taxon>
        <taxon>Verrucomicrobiota</taxon>
        <taxon>Verrucomicrobiia</taxon>
        <taxon>Verrucomicrobiales</taxon>
        <taxon>Verrucomicrobiaceae</taxon>
        <taxon>Luteolibacter</taxon>
    </lineage>
</organism>
<name>A0ABT3GA00_9BACT</name>
<dbReference type="SUPFAM" id="SSF48452">
    <property type="entry name" value="TPR-like"/>
    <property type="match status" value="1"/>
</dbReference>
<keyword evidence="2" id="KW-0732">Signal</keyword>
<accession>A0ABT3GA00</accession>
<sequence length="879" mass="98393">MKFRAGKPVLWTLIATAGLSAAAVENLSKEQSPDIPAQIARLSDDSYSVRELATRDLWSLGEAALPELQLAARGRDPEAAIRARDLVRKIELGILPDSSPKIVDLVMRYDQGSRDMRQRVIRDLRNERAFRQILKLYALEKDREALSMLEVEVQGVALDAARECLGSDQPDIKSAFEYLKMARPRATEYMAIASLHRATGTLDKALQEAPEKDHLLRFCLLATSGRLQEAADEADQAGLDILSARVRMLGGDPLPWLALAPSSPQSSQSSGLPAYREIAVALWSGGQAPPEELKELRRQARSGDEDDQLRAALLLFLIGDHIEAQGVLNRLHPNAAMTHFDAIEDVDSALKAIGLDPAAPDYTAWAAKRFQVFLEAPETERNELLDLETLGAFLERRGLYKELEAAFVPPLLKLAEENQDDFLMLITRLFPQGSEDESPPVIRPVLKAASAYAGDDEVRWVQVVEHLFDSYGNPAQIWTWLAQMEPELDRAARLDLLARLHFLLPDPDDQRRVFQKKVWALISKEEKADRKRMVETLIATVSTKKDPALLLDCIAELEDAEGARFGWDRYKGEAFMLLGRWDEAANLWLARAKDDPGISYYHVRAAVCLRRAGKESAALEQEAKVDLLALGETRILRDCAEVYAANGDFARARACWQRAANECTGDHLNFSWVVNELTDYALAESDWKTAATLREARLLERAMVSEKTAYASAICLKERVESDLMRGFALLSRDRSRALEMIRPALDKPFADTALADYFFEPMRGAGLVSLHDEAFEKLWNHLQPVIARFPACENVQNSAAWLASRATRRLDEAGKLLENVLKTSPRQGAYLDTMAEVHFARGDREKAVEFSQKALAEEPDDAQLLRQHQRFVSGPLPK</sequence>
<keyword evidence="4" id="KW-1185">Reference proteome</keyword>
<evidence type="ECO:0000256" key="1">
    <source>
        <dbReference type="PROSITE-ProRule" id="PRU00339"/>
    </source>
</evidence>
<dbReference type="InterPro" id="IPR011990">
    <property type="entry name" value="TPR-like_helical_dom_sf"/>
</dbReference>